<feature type="region of interest" description="Disordered" evidence="1">
    <location>
        <begin position="48"/>
        <end position="69"/>
    </location>
</feature>
<dbReference type="Proteomes" id="UP001333110">
    <property type="component" value="Unassembled WGS sequence"/>
</dbReference>
<accession>A0AAN7N7J8</accession>
<protein>
    <submittedName>
        <fullName evidence="2">Uncharacterized protein</fullName>
    </submittedName>
</protein>
<comment type="caution">
    <text evidence="2">The sequence shown here is derived from an EMBL/GenBank/DDBJ whole genome shotgun (WGS) entry which is preliminary data.</text>
</comment>
<evidence type="ECO:0000313" key="3">
    <source>
        <dbReference type="Proteomes" id="UP001333110"/>
    </source>
</evidence>
<keyword evidence="3" id="KW-1185">Reference proteome</keyword>
<reference evidence="2 3" key="1">
    <citation type="journal article" date="2023" name="J. Hered.">
        <title>Chromosome-level genome of the wood stork (Mycteria americana) provides insight into avian chromosome evolution.</title>
        <authorList>
            <person name="Flamio R. Jr."/>
            <person name="Ramstad K.M."/>
        </authorList>
    </citation>
    <scope>NUCLEOTIDE SEQUENCE [LARGE SCALE GENOMIC DNA]</scope>
    <source>
        <strain evidence="2">JAX WOST 10</strain>
    </source>
</reference>
<evidence type="ECO:0000313" key="2">
    <source>
        <dbReference type="EMBL" id="KAK4821232.1"/>
    </source>
</evidence>
<dbReference type="AlphaFoldDB" id="A0AAN7N7J8"/>
<name>A0AAN7N7J8_MYCAM</name>
<gene>
    <name evidence="2" type="ORF">QYF61_015800</name>
</gene>
<dbReference type="EMBL" id="JAUNZN010000005">
    <property type="protein sequence ID" value="KAK4821232.1"/>
    <property type="molecule type" value="Genomic_DNA"/>
</dbReference>
<organism evidence="2 3">
    <name type="scientific">Mycteria americana</name>
    <name type="common">Wood stork</name>
    <dbReference type="NCBI Taxonomy" id="33587"/>
    <lineage>
        <taxon>Eukaryota</taxon>
        <taxon>Metazoa</taxon>
        <taxon>Chordata</taxon>
        <taxon>Craniata</taxon>
        <taxon>Vertebrata</taxon>
        <taxon>Euteleostomi</taxon>
        <taxon>Archelosauria</taxon>
        <taxon>Archosauria</taxon>
        <taxon>Dinosauria</taxon>
        <taxon>Saurischia</taxon>
        <taxon>Theropoda</taxon>
        <taxon>Coelurosauria</taxon>
        <taxon>Aves</taxon>
        <taxon>Neognathae</taxon>
        <taxon>Neoaves</taxon>
        <taxon>Aequornithes</taxon>
        <taxon>Ciconiiformes</taxon>
        <taxon>Ciconiidae</taxon>
        <taxon>Mycteria</taxon>
    </lineage>
</organism>
<proteinExistence type="predicted"/>
<evidence type="ECO:0000256" key="1">
    <source>
        <dbReference type="SAM" id="MobiDB-lite"/>
    </source>
</evidence>
<sequence length="69" mass="8214">MANLIAFYNGERYQFRKQSTHWKVELPFRADRKLMKLSKGKFNVLPLKLKQKKQPKKTPEQNRSYTATG</sequence>